<keyword evidence="1" id="KW-1133">Transmembrane helix</keyword>
<gene>
    <name evidence="2" type="ORF">UFOVP1119_64</name>
    <name evidence="3" type="ORF">UFOVP1238_38</name>
</gene>
<reference evidence="2" key="1">
    <citation type="submission" date="2020-05" db="EMBL/GenBank/DDBJ databases">
        <authorList>
            <person name="Chiriac C."/>
            <person name="Salcher M."/>
            <person name="Ghai R."/>
            <person name="Kavagutti S V."/>
        </authorList>
    </citation>
    <scope>NUCLEOTIDE SEQUENCE</scope>
</reference>
<sequence length="46" mass="5382">MLSLDLDIYQLHLWFNDEVISLTLPTWIIAVGVGVIVFRKVKRGRR</sequence>
<keyword evidence="1" id="KW-0472">Membrane</keyword>
<proteinExistence type="predicted"/>
<dbReference type="EMBL" id="LR797076">
    <property type="protein sequence ID" value="CAB4185504.1"/>
    <property type="molecule type" value="Genomic_DNA"/>
</dbReference>
<dbReference type="EMBL" id="LR797198">
    <property type="protein sequence ID" value="CAB4193224.1"/>
    <property type="molecule type" value="Genomic_DNA"/>
</dbReference>
<keyword evidence="1" id="KW-0812">Transmembrane</keyword>
<name>A0A6J5R1G4_9CAUD</name>
<evidence type="ECO:0000313" key="3">
    <source>
        <dbReference type="EMBL" id="CAB4193224.1"/>
    </source>
</evidence>
<organism evidence="2">
    <name type="scientific">uncultured Caudovirales phage</name>
    <dbReference type="NCBI Taxonomy" id="2100421"/>
    <lineage>
        <taxon>Viruses</taxon>
        <taxon>Duplodnaviria</taxon>
        <taxon>Heunggongvirae</taxon>
        <taxon>Uroviricota</taxon>
        <taxon>Caudoviricetes</taxon>
        <taxon>Peduoviridae</taxon>
        <taxon>Maltschvirus</taxon>
        <taxon>Maltschvirus maltsch</taxon>
    </lineage>
</organism>
<protein>
    <submittedName>
        <fullName evidence="2">Uncharacterized protein</fullName>
    </submittedName>
</protein>
<evidence type="ECO:0000256" key="1">
    <source>
        <dbReference type="SAM" id="Phobius"/>
    </source>
</evidence>
<accession>A0A6J5R1G4</accession>
<feature type="transmembrane region" description="Helical" evidence="1">
    <location>
        <begin position="20"/>
        <end position="38"/>
    </location>
</feature>
<evidence type="ECO:0000313" key="2">
    <source>
        <dbReference type="EMBL" id="CAB4185504.1"/>
    </source>
</evidence>